<dbReference type="Gene3D" id="3.30.420.40">
    <property type="match status" value="2"/>
</dbReference>
<keyword evidence="3" id="KW-1185">Reference proteome</keyword>
<proteinExistence type="predicted"/>
<feature type="domain" description="ATPase BadF/BadG/BcrA/BcrD type" evidence="1">
    <location>
        <begin position="17"/>
        <end position="269"/>
    </location>
</feature>
<sequence length="307" mass="31505">MNESSVSRKGQPVLAAIDGGATKTIVRLALPDGTILGEGRGGSANIASDIHLACASVKTGFGHALLSAGLSPDDVSSGAVHIFAGAGMAGAEVGDNARRFTVLFDDFAGLEVRTDAYTSCIGAHNGADGAVVAVGTGSFGYAIRGSDIRRVGGWGFPQSDEGSGAWIGLEAARHMLNVQDQRLPESGLSSQLRNYLIVTGHDPLTWSIGATATQFASLAPVVVGAARAGEPTAADILKRAGEDVEKLVNTLMSQDEFCRLPLCLLGGLAPIIMPFLPGSVSDRLVASQGTAVDGAMKLALRAYEKTV</sequence>
<protein>
    <submittedName>
        <fullName evidence="2">Glucosamine kinase GspK</fullName>
    </submittedName>
</protein>
<dbReference type="Proteomes" id="UP000321746">
    <property type="component" value="Unassembled WGS sequence"/>
</dbReference>
<dbReference type="InterPro" id="IPR052519">
    <property type="entry name" value="Euk-type_GlcNAc_Kinase"/>
</dbReference>
<dbReference type="SUPFAM" id="SSF53067">
    <property type="entry name" value="Actin-like ATPase domain"/>
    <property type="match status" value="2"/>
</dbReference>
<keyword evidence="2" id="KW-0418">Kinase</keyword>
<dbReference type="RefSeq" id="WP_146892338.1">
    <property type="nucleotide sequence ID" value="NZ_BJYG01000062.1"/>
</dbReference>
<dbReference type="EMBL" id="BJYG01000062">
    <property type="protein sequence ID" value="GEN64956.1"/>
    <property type="molecule type" value="Genomic_DNA"/>
</dbReference>
<dbReference type="OrthoDB" id="63487at2"/>
<dbReference type="Pfam" id="PF01869">
    <property type="entry name" value="BcrAD_BadFG"/>
    <property type="match status" value="1"/>
</dbReference>
<dbReference type="PANTHER" id="PTHR43190:SF3">
    <property type="entry name" value="N-ACETYL-D-GLUCOSAMINE KINASE"/>
    <property type="match status" value="1"/>
</dbReference>
<name>A0A511XPY4_9PROT</name>
<dbReference type="PANTHER" id="PTHR43190">
    <property type="entry name" value="N-ACETYL-D-GLUCOSAMINE KINASE"/>
    <property type="match status" value="1"/>
</dbReference>
<keyword evidence="2" id="KW-0808">Transferase</keyword>
<organism evidence="2 3">
    <name type="scientific">Acetobacter oeni</name>
    <dbReference type="NCBI Taxonomy" id="304077"/>
    <lineage>
        <taxon>Bacteria</taxon>
        <taxon>Pseudomonadati</taxon>
        <taxon>Pseudomonadota</taxon>
        <taxon>Alphaproteobacteria</taxon>
        <taxon>Acetobacterales</taxon>
        <taxon>Acetobacteraceae</taxon>
        <taxon>Acetobacter</taxon>
    </lineage>
</organism>
<dbReference type="AlphaFoldDB" id="A0A511XPY4"/>
<accession>A0A511XPY4</accession>
<evidence type="ECO:0000313" key="2">
    <source>
        <dbReference type="EMBL" id="GEN64956.1"/>
    </source>
</evidence>
<comment type="caution">
    <text evidence="2">The sequence shown here is derived from an EMBL/GenBank/DDBJ whole genome shotgun (WGS) entry which is preliminary data.</text>
</comment>
<gene>
    <name evidence="2" type="primary">gspK</name>
    <name evidence="2" type="ORF">AOE01nite_31800</name>
</gene>
<dbReference type="GO" id="GO:0016301">
    <property type="term" value="F:kinase activity"/>
    <property type="evidence" value="ECO:0007669"/>
    <property type="project" value="UniProtKB-KW"/>
</dbReference>
<dbReference type="CDD" id="cd24082">
    <property type="entry name" value="ASKHA_NBD_GspK-like"/>
    <property type="match status" value="1"/>
</dbReference>
<reference evidence="2 3" key="1">
    <citation type="submission" date="2019-07" db="EMBL/GenBank/DDBJ databases">
        <title>Whole genome shotgun sequence of Acetobacter oeni NBRC 105207.</title>
        <authorList>
            <person name="Hosoyama A."/>
            <person name="Uohara A."/>
            <person name="Ohji S."/>
            <person name="Ichikawa N."/>
        </authorList>
    </citation>
    <scope>NUCLEOTIDE SEQUENCE [LARGE SCALE GENOMIC DNA]</scope>
    <source>
        <strain evidence="2 3">NBRC 105207</strain>
    </source>
</reference>
<dbReference type="InterPro" id="IPR002731">
    <property type="entry name" value="ATPase_BadF"/>
</dbReference>
<evidence type="ECO:0000259" key="1">
    <source>
        <dbReference type="Pfam" id="PF01869"/>
    </source>
</evidence>
<evidence type="ECO:0000313" key="3">
    <source>
        <dbReference type="Proteomes" id="UP000321746"/>
    </source>
</evidence>
<dbReference type="InterPro" id="IPR043129">
    <property type="entry name" value="ATPase_NBD"/>
</dbReference>